<accession>A0ABQ9XMB8</accession>
<feature type="compositionally biased region" description="Polar residues" evidence="1">
    <location>
        <begin position="376"/>
        <end position="395"/>
    </location>
</feature>
<feature type="compositionally biased region" description="Basic and acidic residues" evidence="1">
    <location>
        <begin position="397"/>
        <end position="406"/>
    </location>
</feature>
<reference evidence="2 3" key="1">
    <citation type="journal article" date="2022" name="bioRxiv">
        <title>Genomics of Preaxostyla Flagellates Illuminates Evolutionary Transitions and the Path Towards Mitochondrial Loss.</title>
        <authorList>
            <person name="Novak L.V.F."/>
            <person name="Treitli S.C."/>
            <person name="Pyrih J."/>
            <person name="Halakuc P."/>
            <person name="Pipaliya S.V."/>
            <person name="Vacek V."/>
            <person name="Brzon O."/>
            <person name="Soukal P."/>
            <person name="Eme L."/>
            <person name="Dacks J.B."/>
            <person name="Karnkowska A."/>
            <person name="Elias M."/>
            <person name="Hampl V."/>
        </authorList>
    </citation>
    <scope>NUCLEOTIDE SEQUENCE [LARGE SCALE GENOMIC DNA]</scope>
    <source>
        <strain evidence="2">NAU3</strain>
        <tissue evidence="2">Gut</tissue>
    </source>
</reference>
<feature type="region of interest" description="Disordered" evidence="1">
    <location>
        <begin position="37"/>
        <end position="56"/>
    </location>
</feature>
<feature type="region of interest" description="Disordered" evidence="1">
    <location>
        <begin position="229"/>
        <end position="249"/>
    </location>
</feature>
<evidence type="ECO:0000313" key="3">
    <source>
        <dbReference type="Proteomes" id="UP001281761"/>
    </source>
</evidence>
<evidence type="ECO:0000256" key="1">
    <source>
        <dbReference type="SAM" id="MobiDB-lite"/>
    </source>
</evidence>
<feature type="compositionally biased region" description="Acidic residues" evidence="1">
    <location>
        <begin position="240"/>
        <end position="249"/>
    </location>
</feature>
<feature type="compositionally biased region" description="Polar residues" evidence="1">
    <location>
        <begin position="41"/>
        <end position="56"/>
    </location>
</feature>
<comment type="caution">
    <text evidence="2">The sequence shown here is derived from an EMBL/GenBank/DDBJ whole genome shotgun (WGS) entry which is preliminary data.</text>
</comment>
<name>A0ABQ9XMB8_9EUKA</name>
<feature type="region of interest" description="Disordered" evidence="1">
    <location>
        <begin position="738"/>
        <end position="769"/>
    </location>
</feature>
<gene>
    <name evidence="2" type="ORF">BLNAU_12760</name>
</gene>
<keyword evidence="3" id="KW-1185">Reference proteome</keyword>
<dbReference type="Proteomes" id="UP001281761">
    <property type="component" value="Unassembled WGS sequence"/>
</dbReference>
<organism evidence="2 3">
    <name type="scientific">Blattamonas nauphoetae</name>
    <dbReference type="NCBI Taxonomy" id="2049346"/>
    <lineage>
        <taxon>Eukaryota</taxon>
        <taxon>Metamonada</taxon>
        <taxon>Preaxostyla</taxon>
        <taxon>Oxymonadida</taxon>
        <taxon>Blattamonas</taxon>
    </lineage>
</organism>
<evidence type="ECO:0000313" key="2">
    <source>
        <dbReference type="EMBL" id="KAK2952350.1"/>
    </source>
</evidence>
<feature type="region of interest" description="Disordered" evidence="1">
    <location>
        <begin position="1194"/>
        <end position="1216"/>
    </location>
</feature>
<proteinExistence type="predicted"/>
<sequence length="1216" mass="135902">MQLQELKMCKITNIPHHSVVNVVPSLSSLTNMSYSHPVDTGSPSATGSTQVGSGLRSSGTPAYLNRFTKNQKQKHAMSLLASLWQRNVTPITNSDLFDLEGDVEETEVRNLFTKFVNVRGKASDDDDSKFSTKDAKDKRKKIKRPLAEEWWYSTIERGNLVRKDENTTGTDPISPSYSEFSTLLSQTTAQGTFRIPYPTYEDALRVISLLSSEMSEGLLFSEERNFPSVATHNPIPTDDTKDEDPLEETSNDFESFLTIANSVNSRHDHSNVQNIAKKDAVKAMRFAMALNRQDDPKVSTPIQSDIKLAPLILPAELQAPVKEPEIEHVEPEPQPLPAPIESDMIYKSHVLRRLNEIELTPLNPLPLVGNLISTRSIDQTENEGTSRTTTPTLTEISEGHTPEHLESTILRQNTLRKRQGQMTSVNAQRFEDKSSRTDTPDQMSGRTSQTRARRRREPRDGARVWITDFEKEFSDHEDDPQNAAFKKSIRATNRRRMDGTTIDFEKRPMDLFPSVSTYFDPALHPKIAPFTHPNTEQILAFRAKLVPKSPESTPSPPPQADPIPIFNLEQQIEEEWKKANADFFTDIRAYFLRRVLLRFFDNKYKIDEDEELDLLTMSIEEQVDHILTSPQTHSLRAVFDQIPFPTLLFLSVLPKQPFSCQLWENELFRAQESAFPSTPSQHSQSLLLVPSHLPPLPQDTLNTSFASTQTQQLTSTFPLPKFESLPLSLPSLLVKSQKLNSDPHTPHSSTSDTSSLVDPHSQSSLLSPESLTLSTTSHTFSKTTDSIPVPLPVGPFPDLEPAKLPLPTFDVFEVLSKMNSIVLTLNGQWETTRKRFKTESFKLHTSPNFEPITPEPRIPLLPPVQTESSLLTDVTPIVPPIDSSMLAHQNEDFNMLWVDNLPEESKPYQFLISTLKMNGIDPIPFFSDLLTKDIQLEQAKLQNEAFISPLTSGEPIHAFNSPNPFTVSQPPSPAFGSSYSTPPSTPSAGPIAFLNSVFDTTTPSMLARPVSNAEHTANTDEPSILPFLTSVKLKDFNWIASNIAVGERVPSSFKHRVLVSIRQSCASAEDGKSVHISLVDPLSSCSIKRVLNTPKISQFEPLEFIHHNTIHTASPKSTSNSLYTHSKPNTENVNKTLNCTDLAKFCGVVVIPTLRSSNHSKQRSDSRFLCCLFASDTSSIPTTTCHPHNTCQDVPQSLPHTSSNTKQPTITNLASH</sequence>
<feature type="region of interest" description="Disordered" evidence="1">
    <location>
        <begin position="376"/>
        <end position="459"/>
    </location>
</feature>
<dbReference type="EMBL" id="JARBJD010000105">
    <property type="protein sequence ID" value="KAK2952350.1"/>
    <property type="molecule type" value="Genomic_DNA"/>
</dbReference>
<protein>
    <submittedName>
        <fullName evidence="2">Uncharacterized protein</fullName>
    </submittedName>
</protein>
<feature type="compositionally biased region" description="Basic and acidic residues" evidence="1">
    <location>
        <begin position="429"/>
        <end position="439"/>
    </location>
</feature>